<protein>
    <recommendedName>
        <fullName evidence="5">Cytochrome b5 heme-binding domain-containing protein</fullName>
    </recommendedName>
</protein>
<dbReference type="PROSITE" id="PS50255">
    <property type="entry name" value="CYTOCHROME_B5_2"/>
    <property type="match status" value="1"/>
</dbReference>
<dbReference type="SUPFAM" id="SSF55856">
    <property type="entry name" value="Cytochrome b5-like heme/steroid binding domain"/>
    <property type="match status" value="1"/>
</dbReference>
<sequence>MAEQKYTIADVASRNGRGNAPVWVIYKDSVYDITSYISQHPGGDVILEEAGRDATKAFDEVDHGSDARQILRKFKIGEIIEEEKKYDANGKKKKRVIAARAPSARRGCLSIICCRLAGSSSSIVYFPFPTPSPVPLVLQEGIKQTPMPAPFVV</sequence>
<keyword evidence="7" id="KW-1185">Reference proteome</keyword>
<evidence type="ECO:0000313" key="6">
    <source>
        <dbReference type="EMBL" id="CAH0718879.1"/>
    </source>
</evidence>
<dbReference type="AlphaFoldDB" id="A0A8J9UGL5"/>
<dbReference type="PANTHER" id="PTHR19359:SF95">
    <property type="entry name" value="CYTOCHROME B5 TYPE B"/>
    <property type="match status" value="1"/>
</dbReference>
<organism evidence="6 7">
    <name type="scientific">Brenthis ino</name>
    <name type="common">lesser marbled fritillary</name>
    <dbReference type="NCBI Taxonomy" id="405034"/>
    <lineage>
        <taxon>Eukaryota</taxon>
        <taxon>Metazoa</taxon>
        <taxon>Ecdysozoa</taxon>
        <taxon>Arthropoda</taxon>
        <taxon>Hexapoda</taxon>
        <taxon>Insecta</taxon>
        <taxon>Pterygota</taxon>
        <taxon>Neoptera</taxon>
        <taxon>Endopterygota</taxon>
        <taxon>Lepidoptera</taxon>
        <taxon>Glossata</taxon>
        <taxon>Ditrysia</taxon>
        <taxon>Papilionoidea</taxon>
        <taxon>Nymphalidae</taxon>
        <taxon>Heliconiinae</taxon>
        <taxon>Argynnini</taxon>
        <taxon>Brenthis</taxon>
    </lineage>
</organism>
<accession>A0A8J9UGL5</accession>
<evidence type="ECO:0000313" key="7">
    <source>
        <dbReference type="Proteomes" id="UP000838878"/>
    </source>
</evidence>
<dbReference type="PRINTS" id="PR00363">
    <property type="entry name" value="CYTOCHROMEB5"/>
</dbReference>
<dbReference type="Proteomes" id="UP000838878">
    <property type="component" value="Chromosome 13"/>
</dbReference>
<dbReference type="Gene3D" id="3.10.120.10">
    <property type="entry name" value="Cytochrome b5-like heme/steroid binding domain"/>
    <property type="match status" value="1"/>
</dbReference>
<keyword evidence="3" id="KW-0408">Iron</keyword>
<proteinExistence type="inferred from homology"/>
<dbReference type="InterPro" id="IPR036400">
    <property type="entry name" value="Cyt_B5-like_heme/steroid_sf"/>
</dbReference>
<comment type="similarity">
    <text evidence="4">Belongs to the cytochrome b5 family.</text>
</comment>
<dbReference type="GO" id="GO:0046872">
    <property type="term" value="F:metal ion binding"/>
    <property type="evidence" value="ECO:0007669"/>
    <property type="project" value="UniProtKB-KW"/>
</dbReference>
<evidence type="ECO:0000256" key="4">
    <source>
        <dbReference type="ARBA" id="ARBA00038168"/>
    </source>
</evidence>
<gene>
    <name evidence="6" type="ORF">BINO364_LOCUS5288</name>
</gene>
<dbReference type="GO" id="GO:0020037">
    <property type="term" value="F:heme binding"/>
    <property type="evidence" value="ECO:0007669"/>
    <property type="project" value="TreeGrafter"/>
</dbReference>
<evidence type="ECO:0000256" key="1">
    <source>
        <dbReference type="ARBA" id="ARBA00022617"/>
    </source>
</evidence>
<feature type="domain" description="Cytochrome b5 heme-binding" evidence="5">
    <location>
        <begin position="3"/>
        <end position="80"/>
    </location>
</feature>
<name>A0A8J9UGL5_9NEOP</name>
<evidence type="ECO:0000259" key="5">
    <source>
        <dbReference type="PROSITE" id="PS50255"/>
    </source>
</evidence>
<dbReference type="PANTHER" id="PTHR19359">
    <property type="entry name" value="CYTOCHROME B5"/>
    <property type="match status" value="1"/>
</dbReference>
<dbReference type="SMART" id="SM01117">
    <property type="entry name" value="Cyt-b5"/>
    <property type="match status" value="1"/>
</dbReference>
<evidence type="ECO:0000256" key="2">
    <source>
        <dbReference type="ARBA" id="ARBA00022723"/>
    </source>
</evidence>
<reference evidence="6" key="1">
    <citation type="submission" date="2021-12" db="EMBL/GenBank/DDBJ databases">
        <authorList>
            <person name="Martin H S."/>
        </authorList>
    </citation>
    <scope>NUCLEOTIDE SEQUENCE</scope>
</reference>
<dbReference type="InterPro" id="IPR050668">
    <property type="entry name" value="Cytochrome_b5"/>
</dbReference>
<evidence type="ECO:0000256" key="3">
    <source>
        <dbReference type="ARBA" id="ARBA00023004"/>
    </source>
</evidence>
<keyword evidence="1" id="KW-0349">Heme</keyword>
<dbReference type="FunFam" id="3.10.120.10:FF:000007">
    <property type="entry name" value="Sulfite oxidase, mitochondrial"/>
    <property type="match status" value="1"/>
</dbReference>
<dbReference type="EMBL" id="OV170233">
    <property type="protein sequence ID" value="CAH0718879.1"/>
    <property type="molecule type" value="Genomic_DNA"/>
</dbReference>
<dbReference type="Pfam" id="PF00173">
    <property type="entry name" value="Cyt-b5"/>
    <property type="match status" value="1"/>
</dbReference>
<dbReference type="GO" id="GO:0016020">
    <property type="term" value="C:membrane"/>
    <property type="evidence" value="ECO:0007669"/>
    <property type="project" value="TreeGrafter"/>
</dbReference>
<feature type="non-terminal residue" evidence="6">
    <location>
        <position position="153"/>
    </location>
</feature>
<dbReference type="OrthoDB" id="260091at2759"/>
<dbReference type="InterPro" id="IPR001199">
    <property type="entry name" value="Cyt_B5-like_heme/steroid-bd"/>
</dbReference>
<keyword evidence="2" id="KW-0479">Metal-binding</keyword>